<keyword evidence="1" id="KW-0472">Membrane</keyword>
<gene>
    <name evidence="2" type="ORF">F5X68DRAFT_13087</name>
</gene>
<organism evidence="2 3">
    <name type="scientific">Plectosphaerella plurivora</name>
    <dbReference type="NCBI Taxonomy" id="936078"/>
    <lineage>
        <taxon>Eukaryota</taxon>
        <taxon>Fungi</taxon>
        <taxon>Dikarya</taxon>
        <taxon>Ascomycota</taxon>
        <taxon>Pezizomycotina</taxon>
        <taxon>Sordariomycetes</taxon>
        <taxon>Hypocreomycetidae</taxon>
        <taxon>Glomerellales</taxon>
        <taxon>Plectosphaerellaceae</taxon>
        <taxon>Plectosphaerella</taxon>
    </lineage>
</organism>
<dbReference type="EMBL" id="JAGSXJ010000012">
    <property type="protein sequence ID" value="KAH6686891.1"/>
    <property type="molecule type" value="Genomic_DNA"/>
</dbReference>
<name>A0A9P8VCU8_9PEZI</name>
<keyword evidence="3" id="KW-1185">Reference proteome</keyword>
<dbReference type="OrthoDB" id="529273at2759"/>
<evidence type="ECO:0000313" key="3">
    <source>
        <dbReference type="Proteomes" id="UP000770015"/>
    </source>
</evidence>
<evidence type="ECO:0000313" key="2">
    <source>
        <dbReference type="EMBL" id="KAH6686891.1"/>
    </source>
</evidence>
<comment type="caution">
    <text evidence="2">The sequence shown here is derived from an EMBL/GenBank/DDBJ whole genome shotgun (WGS) entry which is preliminary data.</text>
</comment>
<dbReference type="AlphaFoldDB" id="A0A9P8VCU8"/>
<evidence type="ECO:0000256" key="1">
    <source>
        <dbReference type="SAM" id="Phobius"/>
    </source>
</evidence>
<protein>
    <submittedName>
        <fullName evidence="2">Uncharacterized protein</fullName>
    </submittedName>
</protein>
<reference evidence="2" key="1">
    <citation type="journal article" date="2021" name="Nat. Commun.">
        <title>Genetic determinants of endophytism in the Arabidopsis root mycobiome.</title>
        <authorList>
            <person name="Mesny F."/>
            <person name="Miyauchi S."/>
            <person name="Thiergart T."/>
            <person name="Pickel B."/>
            <person name="Atanasova L."/>
            <person name="Karlsson M."/>
            <person name="Huettel B."/>
            <person name="Barry K.W."/>
            <person name="Haridas S."/>
            <person name="Chen C."/>
            <person name="Bauer D."/>
            <person name="Andreopoulos W."/>
            <person name="Pangilinan J."/>
            <person name="LaButti K."/>
            <person name="Riley R."/>
            <person name="Lipzen A."/>
            <person name="Clum A."/>
            <person name="Drula E."/>
            <person name="Henrissat B."/>
            <person name="Kohler A."/>
            <person name="Grigoriev I.V."/>
            <person name="Martin F.M."/>
            <person name="Hacquard S."/>
        </authorList>
    </citation>
    <scope>NUCLEOTIDE SEQUENCE</scope>
    <source>
        <strain evidence="2">MPI-SDFR-AT-0117</strain>
    </source>
</reference>
<proteinExistence type="predicted"/>
<accession>A0A9P8VCU8</accession>
<keyword evidence="1" id="KW-0812">Transmembrane</keyword>
<keyword evidence="1" id="KW-1133">Transmembrane helix</keyword>
<sequence>MRQFPTREAASTGVSCMIWCHLRCWKPSFDTLCLHPFTLPSVSDTSVYSSIFFLFHLLNMFNIHPSSDSEENLQSKLHRKSLPLAPTPAGPGRKLSAFSFLAITTTVSTLLLVANTRKWAIEGSIYAWWLEAIINNRAAIQSGIQICAAGLGLIHATAVARLIEHATNISILRGAGFTTESLRSRINMSILRWQWSGKLQHSGPVLLMCSLGLLSSALWVGAITPVGGTSSMIETVLVPDYSNTSLIREYPSELSRPTPSTATQQGHFTYAVGIKLLGSLIASGASATTSDGSIRKHQKIDNTQYFYEGRSYGVGSGVGITDGAFANLTSSTSYAYSEVGYSSEVKCIHNRTSLFGIQRFGNRIFPVRGLLPDSVDSPQDSEYFGHSPDSIVAIGVAHSIKSPRRYLSIAAGEGYRSLNASQCTVDFTPKRFDVYVNLSDRSIKVYPRETIADFDPERNVTKTTMRQFELISNDMTNLYQSVLGGTFMASASAWNMSNNADGTVGEDEAMLRGLENSITAMSDSMLAAYGAAQLMVGNITQPREARLERTTFVIGQTSYIIAVAVFNAIILLVVIAEGIRTRFWAGLSVIDISDSKWLIQAAFHGGQAVSRTQVGSEVGLGLRNSAIQQPTAFEYYPIGEKTEDWVEAAPFGKRGDVALLLKSDNTA</sequence>
<dbReference type="Proteomes" id="UP000770015">
    <property type="component" value="Unassembled WGS sequence"/>
</dbReference>
<feature type="transmembrane region" description="Helical" evidence="1">
    <location>
        <begin position="559"/>
        <end position="579"/>
    </location>
</feature>